<organism evidence="3 4">
    <name type="scientific">Phyllosticta citribraziliensis</name>
    <dbReference type="NCBI Taxonomy" id="989973"/>
    <lineage>
        <taxon>Eukaryota</taxon>
        <taxon>Fungi</taxon>
        <taxon>Dikarya</taxon>
        <taxon>Ascomycota</taxon>
        <taxon>Pezizomycotina</taxon>
        <taxon>Dothideomycetes</taxon>
        <taxon>Dothideomycetes incertae sedis</taxon>
        <taxon>Botryosphaeriales</taxon>
        <taxon>Phyllostictaceae</taxon>
        <taxon>Phyllosticta</taxon>
    </lineage>
</organism>
<name>A0ABR1LDE4_9PEZI</name>
<feature type="non-terminal residue" evidence="3">
    <location>
        <position position="1"/>
    </location>
</feature>
<keyword evidence="4" id="KW-1185">Reference proteome</keyword>
<evidence type="ECO:0000313" key="3">
    <source>
        <dbReference type="EMBL" id="KAK7533246.1"/>
    </source>
</evidence>
<comment type="caution">
    <text evidence="3">The sequence shown here is derived from an EMBL/GenBank/DDBJ whole genome shotgun (WGS) entry which is preliminary data.</text>
</comment>
<gene>
    <name evidence="3" type="ORF">J3D65DRAFT_529581</name>
</gene>
<feature type="compositionally biased region" description="Basic and acidic residues" evidence="1">
    <location>
        <begin position="20"/>
        <end position="41"/>
    </location>
</feature>
<dbReference type="RefSeq" id="XP_066652639.1">
    <property type="nucleotide sequence ID" value="XM_066796661.1"/>
</dbReference>
<dbReference type="EMBL" id="JBBPEH010000010">
    <property type="protein sequence ID" value="KAK7533246.1"/>
    <property type="molecule type" value="Genomic_DNA"/>
</dbReference>
<feature type="region of interest" description="Disordered" evidence="1">
    <location>
        <begin position="19"/>
        <end position="41"/>
    </location>
</feature>
<dbReference type="InterPro" id="IPR046529">
    <property type="entry name" value="DUF6594"/>
</dbReference>
<evidence type="ECO:0000256" key="1">
    <source>
        <dbReference type="SAM" id="MobiDB-lite"/>
    </source>
</evidence>
<dbReference type="GeneID" id="92029567"/>
<dbReference type="PANTHER" id="PTHR34502">
    <property type="entry name" value="DUF6594 DOMAIN-CONTAINING PROTEIN-RELATED"/>
    <property type="match status" value="1"/>
</dbReference>
<feature type="non-terminal residue" evidence="3">
    <location>
        <position position="188"/>
    </location>
</feature>
<dbReference type="PANTHER" id="PTHR34502:SF6">
    <property type="entry name" value="DUF6594 DOMAIN-CONTAINING PROTEIN"/>
    <property type="match status" value="1"/>
</dbReference>
<evidence type="ECO:0000259" key="2">
    <source>
        <dbReference type="Pfam" id="PF20237"/>
    </source>
</evidence>
<protein>
    <recommendedName>
        <fullName evidence="2">DUF6594 domain-containing protein</fullName>
    </recommendedName>
</protein>
<dbReference type="Proteomes" id="UP001360953">
    <property type="component" value="Unassembled WGS sequence"/>
</dbReference>
<proteinExistence type="predicted"/>
<sequence length="188" mass="21044">ADFGRTTIAGYGKIALKLAEGPDGHPGDDDEHDAEKGRAPERHVRPLYRRFEYLQHRILLHIQDELSEMEEKLGEMDKWIAEQSTLRDQQGMAAPASRRLEARYGNDVHARRTLLLGDVYVKLGQYSDAVTAYANLGATLVPAAKSDIAAYESWMVENAPVDDAETRFLARHRDLGRVSLGVHQRHGG</sequence>
<feature type="domain" description="DUF6594" evidence="2">
    <location>
        <begin position="45"/>
        <end position="178"/>
    </location>
</feature>
<accession>A0ABR1LDE4</accession>
<reference evidence="3 4" key="1">
    <citation type="submission" date="2024-04" db="EMBL/GenBank/DDBJ databases">
        <title>Phyllosticta paracitricarpa is synonymous to the EU quarantine fungus P. citricarpa based on phylogenomic analyses.</title>
        <authorList>
            <consortium name="Lawrence Berkeley National Laboratory"/>
            <person name="Van ingen-buijs V.A."/>
            <person name="Van westerhoven A.C."/>
            <person name="Haridas S."/>
            <person name="Skiadas P."/>
            <person name="Martin F."/>
            <person name="Groenewald J.Z."/>
            <person name="Crous P.W."/>
            <person name="Seidl M.F."/>
        </authorList>
    </citation>
    <scope>NUCLEOTIDE SEQUENCE [LARGE SCALE GENOMIC DNA]</scope>
    <source>
        <strain evidence="3 4">CPC 17464</strain>
    </source>
</reference>
<evidence type="ECO:0000313" key="4">
    <source>
        <dbReference type="Proteomes" id="UP001360953"/>
    </source>
</evidence>
<dbReference type="Pfam" id="PF20237">
    <property type="entry name" value="DUF6594"/>
    <property type="match status" value="1"/>
</dbReference>